<accession>A0A0M3J8V6</accession>
<keyword evidence="2" id="KW-1185">Reference proteome</keyword>
<gene>
    <name evidence="1" type="ORF">ASIM_LOCUS3839</name>
</gene>
<dbReference type="EMBL" id="UYRR01006257">
    <property type="protein sequence ID" value="VDK22469.1"/>
    <property type="molecule type" value="Genomic_DNA"/>
</dbReference>
<name>A0A0M3J8V6_ANISI</name>
<organism evidence="3">
    <name type="scientific">Anisakis simplex</name>
    <name type="common">Herring worm</name>
    <dbReference type="NCBI Taxonomy" id="6269"/>
    <lineage>
        <taxon>Eukaryota</taxon>
        <taxon>Metazoa</taxon>
        <taxon>Ecdysozoa</taxon>
        <taxon>Nematoda</taxon>
        <taxon>Chromadorea</taxon>
        <taxon>Rhabditida</taxon>
        <taxon>Spirurina</taxon>
        <taxon>Ascaridomorpha</taxon>
        <taxon>Ascaridoidea</taxon>
        <taxon>Anisakidae</taxon>
        <taxon>Anisakis</taxon>
        <taxon>Anisakis simplex complex</taxon>
    </lineage>
</organism>
<evidence type="ECO:0000313" key="1">
    <source>
        <dbReference type="EMBL" id="VDK22469.1"/>
    </source>
</evidence>
<dbReference type="WBParaSite" id="ASIM_0000401501-mRNA-1">
    <property type="protein sequence ID" value="ASIM_0000401501-mRNA-1"/>
    <property type="gene ID" value="ASIM_0000401501"/>
</dbReference>
<protein>
    <submittedName>
        <fullName evidence="1 3">Uncharacterized protein</fullName>
    </submittedName>
</protein>
<proteinExistence type="predicted"/>
<evidence type="ECO:0000313" key="3">
    <source>
        <dbReference type="WBParaSite" id="ASIM_0000401501-mRNA-1"/>
    </source>
</evidence>
<evidence type="ECO:0000313" key="2">
    <source>
        <dbReference type="Proteomes" id="UP000267096"/>
    </source>
</evidence>
<reference evidence="3" key="1">
    <citation type="submission" date="2017-02" db="UniProtKB">
        <authorList>
            <consortium name="WormBaseParasite"/>
        </authorList>
    </citation>
    <scope>IDENTIFICATION</scope>
</reference>
<dbReference type="AlphaFoldDB" id="A0A0M3J8V6"/>
<sequence length="204" mass="22218">MHIILSGEDFLSDSDWVSVATRSCTPVECDFPRQLCMRPSGKFNDESTNQCRNIPETCITAANNGVPLGTSAPKLVPSTTTPTIPSLILTIATKPPLPIPEPSPLLPPITIPSTVEVTALPIGPVLPETFGINICELGLPQGRFCGFLEKFAYNRLVSVEFLSESYHAPLIVSSIKTAIRLSRNLKFILLIRVNTQPDDDAFNE</sequence>
<dbReference type="OrthoDB" id="4473401at2759"/>
<reference evidence="1 2" key="2">
    <citation type="submission" date="2018-11" db="EMBL/GenBank/DDBJ databases">
        <authorList>
            <consortium name="Pathogen Informatics"/>
        </authorList>
    </citation>
    <scope>NUCLEOTIDE SEQUENCE [LARGE SCALE GENOMIC DNA]</scope>
</reference>
<dbReference type="Proteomes" id="UP000267096">
    <property type="component" value="Unassembled WGS sequence"/>
</dbReference>